<comment type="caution">
    <text evidence="3">The sequence shown here is derived from an EMBL/GenBank/DDBJ whole genome shotgun (WGS) entry which is preliminary data.</text>
</comment>
<name>A0A5B7JQA3_PORTR</name>
<evidence type="ECO:0000313" key="3">
    <source>
        <dbReference type="EMBL" id="MPC96755.1"/>
    </source>
</evidence>
<accession>A0A5B7JQA3</accession>
<feature type="compositionally biased region" description="Polar residues" evidence="1">
    <location>
        <begin position="29"/>
        <end position="42"/>
    </location>
</feature>
<keyword evidence="4" id="KW-1185">Reference proteome</keyword>
<dbReference type="Proteomes" id="UP000324222">
    <property type="component" value="Unassembled WGS sequence"/>
</dbReference>
<keyword evidence="2" id="KW-0732">Signal</keyword>
<organism evidence="3 4">
    <name type="scientific">Portunus trituberculatus</name>
    <name type="common">Swimming crab</name>
    <name type="synonym">Neptunus trituberculatus</name>
    <dbReference type="NCBI Taxonomy" id="210409"/>
    <lineage>
        <taxon>Eukaryota</taxon>
        <taxon>Metazoa</taxon>
        <taxon>Ecdysozoa</taxon>
        <taxon>Arthropoda</taxon>
        <taxon>Crustacea</taxon>
        <taxon>Multicrustacea</taxon>
        <taxon>Malacostraca</taxon>
        <taxon>Eumalacostraca</taxon>
        <taxon>Eucarida</taxon>
        <taxon>Decapoda</taxon>
        <taxon>Pleocyemata</taxon>
        <taxon>Brachyura</taxon>
        <taxon>Eubrachyura</taxon>
        <taxon>Portunoidea</taxon>
        <taxon>Portunidae</taxon>
        <taxon>Portuninae</taxon>
        <taxon>Portunus</taxon>
    </lineage>
</organism>
<evidence type="ECO:0000256" key="2">
    <source>
        <dbReference type="SAM" id="SignalP"/>
    </source>
</evidence>
<dbReference type="AlphaFoldDB" id="A0A5B7JQA3"/>
<gene>
    <name evidence="3" type="ORF">E2C01_092031</name>
</gene>
<feature type="region of interest" description="Disordered" evidence="1">
    <location>
        <begin position="11"/>
        <end position="42"/>
    </location>
</feature>
<evidence type="ECO:0000313" key="4">
    <source>
        <dbReference type="Proteomes" id="UP000324222"/>
    </source>
</evidence>
<reference evidence="3 4" key="1">
    <citation type="submission" date="2019-05" db="EMBL/GenBank/DDBJ databases">
        <title>Another draft genome of Portunus trituberculatus and its Hox gene families provides insights of decapod evolution.</title>
        <authorList>
            <person name="Jeong J.-H."/>
            <person name="Song I."/>
            <person name="Kim S."/>
            <person name="Choi T."/>
            <person name="Kim D."/>
            <person name="Ryu S."/>
            <person name="Kim W."/>
        </authorList>
    </citation>
    <scope>NUCLEOTIDE SEQUENCE [LARGE SCALE GENOMIC DNA]</scope>
    <source>
        <tissue evidence="3">Muscle</tissue>
    </source>
</reference>
<feature type="signal peptide" evidence="2">
    <location>
        <begin position="1"/>
        <end position="15"/>
    </location>
</feature>
<feature type="chain" id="PRO_5023064964" evidence="2">
    <location>
        <begin position="16"/>
        <end position="55"/>
    </location>
</feature>
<dbReference type="EMBL" id="VSRR010107225">
    <property type="protein sequence ID" value="MPC96755.1"/>
    <property type="molecule type" value="Genomic_DNA"/>
</dbReference>
<protein>
    <submittedName>
        <fullName evidence="3">Uncharacterized protein</fullName>
    </submittedName>
</protein>
<evidence type="ECO:0000256" key="1">
    <source>
        <dbReference type="SAM" id="MobiDB-lite"/>
    </source>
</evidence>
<sequence>MLLLLLLLLQPQPQSQPPPPPPPPLPLTSHPQKTSKMSPTRRTANHLLYIQTLPF</sequence>
<proteinExistence type="predicted"/>
<feature type="compositionally biased region" description="Pro residues" evidence="1">
    <location>
        <begin position="14"/>
        <end position="26"/>
    </location>
</feature>